<reference evidence="4" key="1">
    <citation type="submission" date="2018-07" db="EMBL/GenBank/DDBJ databases">
        <authorList>
            <person name="Quirk P.G."/>
            <person name="Krulwich T.A."/>
        </authorList>
    </citation>
    <scope>NUCLEOTIDE SEQUENCE</scope>
</reference>
<evidence type="ECO:0000256" key="3">
    <source>
        <dbReference type="ARBA" id="ARBA00023274"/>
    </source>
</evidence>
<dbReference type="GO" id="GO:0003735">
    <property type="term" value="F:structural constituent of ribosome"/>
    <property type="evidence" value="ECO:0007669"/>
    <property type="project" value="InterPro"/>
</dbReference>
<keyword evidence="3" id="KW-0687">Ribonucleoprotein</keyword>
<dbReference type="PANTHER" id="PTHR15680:SF9">
    <property type="entry name" value="LARGE RIBOSOMAL SUBUNIT PROTEIN BL19M"/>
    <property type="match status" value="1"/>
</dbReference>
<dbReference type="PANTHER" id="PTHR15680">
    <property type="entry name" value="RIBOSOMAL PROTEIN L19"/>
    <property type="match status" value="1"/>
</dbReference>
<dbReference type="Gene3D" id="2.30.30.790">
    <property type="match status" value="1"/>
</dbReference>
<keyword evidence="4" id="KW-0150">Chloroplast</keyword>
<evidence type="ECO:0000256" key="1">
    <source>
        <dbReference type="ARBA" id="ARBA00005781"/>
    </source>
</evidence>
<keyword evidence="4" id="KW-0934">Plastid</keyword>
<dbReference type="PRINTS" id="PR00061">
    <property type="entry name" value="RIBOSOMALL19"/>
</dbReference>
<sequence>MNYTHYLQHFDNITSFPAKQKFKNKFSIGDYIKIGFLFKEGEKKRIQFFEGIVLAINGPHFDKKITLRKPGNYAVERIFSLNSPQIQTLKILQSQKFCRAKLYYLRKLVGKAAFGFKEKKKNN</sequence>
<keyword evidence="2 4" id="KW-0689">Ribosomal protein</keyword>
<protein>
    <submittedName>
        <fullName evidence="4">Ribosomal protein L19</fullName>
    </submittedName>
</protein>
<dbReference type="GO" id="GO:0006412">
    <property type="term" value="P:translation"/>
    <property type="evidence" value="ECO:0007669"/>
    <property type="project" value="InterPro"/>
</dbReference>
<dbReference type="Pfam" id="PF01245">
    <property type="entry name" value="Ribosomal_L19"/>
    <property type="match status" value="1"/>
</dbReference>
<organism evidence="4">
    <name type="scientific">Pseudochlorodesmis sp. HV01306c</name>
    <dbReference type="NCBI Taxonomy" id="2358490"/>
    <lineage>
        <taxon>Eukaryota</taxon>
        <taxon>Viridiplantae</taxon>
        <taxon>Chlorophyta</taxon>
        <taxon>core chlorophytes</taxon>
        <taxon>Ulvophyceae</taxon>
        <taxon>TCBD clade</taxon>
        <taxon>Bryopsidales</taxon>
        <taxon>Bryopsidineae</taxon>
        <taxon>Bryopsidaceae</taxon>
        <taxon>Pseudochlorodesmis</taxon>
    </lineage>
</organism>
<evidence type="ECO:0000256" key="2">
    <source>
        <dbReference type="ARBA" id="ARBA00022980"/>
    </source>
</evidence>
<dbReference type="InterPro" id="IPR038657">
    <property type="entry name" value="Ribosomal_bL19_sf"/>
</dbReference>
<geneLocation type="chloroplast" evidence="4"/>
<dbReference type="InterPro" id="IPR008991">
    <property type="entry name" value="Translation_prot_SH3-like_sf"/>
</dbReference>
<dbReference type="InterPro" id="IPR001857">
    <property type="entry name" value="Ribosomal_bL19"/>
</dbReference>
<proteinExistence type="inferred from homology"/>
<dbReference type="AlphaFoldDB" id="A0A386AYH5"/>
<dbReference type="GO" id="GO:0005762">
    <property type="term" value="C:mitochondrial large ribosomal subunit"/>
    <property type="evidence" value="ECO:0007669"/>
    <property type="project" value="TreeGrafter"/>
</dbReference>
<dbReference type="SUPFAM" id="SSF50104">
    <property type="entry name" value="Translation proteins SH3-like domain"/>
    <property type="match status" value="1"/>
</dbReference>
<dbReference type="EMBL" id="MH591097">
    <property type="protein sequence ID" value="AYC64499.1"/>
    <property type="molecule type" value="Genomic_DNA"/>
</dbReference>
<accession>A0A386AYH5</accession>
<evidence type="ECO:0000313" key="4">
    <source>
        <dbReference type="EMBL" id="AYC64499.1"/>
    </source>
</evidence>
<gene>
    <name evidence="4" type="primary">rpl19</name>
</gene>
<reference evidence="4" key="2">
    <citation type="journal article" date="2019" name="Mol. Phylogenet. Evol.">
        <title>Reassessment of the classification of bryopsidales (chlorophyta) based on chloroplast phylogenomic analyses.</title>
        <authorList>
            <person name="Cremen M.C."/>
            <person name="Leliaert F."/>
            <person name="West J."/>
            <person name="Lam D.W."/>
            <person name="Shimada S."/>
            <person name="Lopez-Bautista J.M."/>
            <person name="Verbruggen H."/>
        </authorList>
    </citation>
    <scope>NUCLEOTIDE SEQUENCE</scope>
</reference>
<name>A0A386AYH5_9CHLO</name>
<comment type="similarity">
    <text evidence="1">Belongs to the bacterial ribosomal protein bL19 family.</text>
</comment>